<reference evidence="1 2" key="1">
    <citation type="submission" date="2014-02" db="EMBL/GenBank/DDBJ databases">
        <authorList>
            <person name="Young C.-C."/>
            <person name="Hameed A."/>
            <person name="Huang H.-C."/>
            <person name="Shahina M."/>
        </authorList>
    </citation>
    <scope>NUCLEOTIDE SEQUENCE [LARGE SCALE GENOMIC DNA]</scope>
    <source>
        <strain evidence="1 2">CC-SAMT-1</strain>
    </source>
</reference>
<protein>
    <submittedName>
        <fullName evidence="1">Uncharacterized protein</fullName>
    </submittedName>
</protein>
<evidence type="ECO:0000313" key="2">
    <source>
        <dbReference type="Proteomes" id="UP000032229"/>
    </source>
</evidence>
<name>A0A0C5WCU9_9FLAO</name>
<accession>A0A0C5WCU9</accession>
<organism evidence="1 2">
    <name type="scientific">Siansivirga zeaxanthinifaciens CC-SAMT-1</name>
    <dbReference type="NCBI Taxonomy" id="1454006"/>
    <lineage>
        <taxon>Bacteria</taxon>
        <taxon>Pseudomonadati</taxon>
        <taxon>Bacteroidota</taxon>
        <taxon>Flavobacteriia</taxon>
        <taxon>Flavobacteriales</taxon>
        <taxon>Flavobacteriaceae</taxon>
        <taxon>Siansivirga</taxon>
    </lineage>
</organism>
<evidence type="ECO:0000313" key="1">
    <source>
        <dbReference type="EMBL" id="AJR04868.1"/>
    </source>
</evidence>
<dbReference type="HOGENOM" id="CLU_1320172_0_0_10"/>
<gene>
    <name evidence="1" type="ORF">AW14_07840</name>
</gene>
<keyword evidence="2" id="KW-1185">Reference proteome</keyword>
<dbReference type="EMBL" id="CP007202">
    <property type="protein sequence ID" value="AJR04868.1"/>
    <property type="molecule type" value="Genomic_DNA"/>
</dbReference>
<dbReference type="KEGG" id="sze:AW14_07840"/>
<dbReference type="Proteomes" id="UP000032229">
    <property type="component" value="Chromosome"/>
</dbReference>
<dbReference type="AlphaFoldDB" id="A0A0C5WCU9"/>
<proteinExistence type="predicted"/>
<dbReference type="STRING" id="1454006.AW14_07840"/>
<sequence>MKKYPHQVFLAENKLKTEQLPKQLQKRIKGFEELQEDLEHAVDDDHDRLAKKLDHLSLELEEDLYEEFEDQLENNEGQDDLQSGSLYSFSDGFTWKIVSKKEAKALFNKNQEVFGLNTDEETEGVIEDLSDLDAYEVFAVEYKAPKTNGKANSDEAILDLLYAKGKREIARTDLQKMGFKTPLEASKVKVGKYSLYKAMFSYTYTIKR</sequence>